<dbReference type="InterPro" id="IPR014776">
    <property type="entry name" value="4pyrrole_Mease_sub2"/>
</dbReference>
<evidence type="ECO:0000256" key="1">
    <source>
        <dbReference type="ARBA" id="ARBA00004953"/>
    </source>
</evidence>
<dbReference type="Gene3D" id="3.40.50.150">
    <property type="entry name" value="Vaccinia Virus protein VP39"/>
    <property type="match status" value="1"/>
</dbReference>
<dbReference type="Proteomes" id="UP001440599">
    <property type="component" value="Unassembled WGS sequence"/>
</dbReference>
<dbReference type="InterPro" id="IPR050714">
    <property type="entry name" value="Cobalamin_biosynth_MTase"/>
</dbReference>
<dbReference type="Gene3D" id="3.30.950.10">
    <property type="entry name" value="Methyltransferase, Cobalt-precorrin-4 Transmethylase, Domain 2"/>
    <property type="match status" value="1"/>
</dbReference>
<sequence length="398" mass="42220">MKVYLIGVGMGNPEVMTLGALEAIRACPVLVGAPRLLESWSESHDCVPLIAGADIAEYIDKQKGEGPIGVLLSGDTGFYSGAKKLWALLGEHEVITLPGISSLSYFCAKLHTDWQDVKIVSAHGRSHNVVGEIQRNARTFALTGGNTKAQDICRELTDRGLGNVEVSVGERLSYSDERIVTGTAAELAGEVFADLAVLLAVNPAPVERPWNGSGLPDDAFLRGDVPMTKEEVRTLSLSKLRLNADSVVWDVGAGTGSVSVECALSCPAGRVFAVEKKEEAAALLEENKARFNAANLTVVRGTAPEALKDLPAPDRVFIGGTSGELGAVLQVIFEKNPAARVVCTAVTLETVAQAAALFANLEGADMVQVSATRTRQAGRYHLMDAQNPVWIFSGEGRV</sequence>
<dbReference type="NCBIfam" id="TIGR02469">
    <property type="entry name" value="CbiT"/>
    <property type="match status" value="1"/>
</dbReference>
<dbReference type="SUPFAM" id="SSF53790">
    <property type="entry name" value="Tetrapyrrole methylase"/>
    <property type="match status" value="1"/>
</dbReference>
<dbReference type="InterPro" id="IPR012818">
    <property type="entry name" value="CbiE"/>
</dbReference>
<dbReference type="InterPro" id="IPR006365">
    <property type="entry name" value="Cbl_synth_CobL"/>
</dbReference>
<evidence type="ECO:0000313" key="7">
    <source>
        <dbReference type="EMBL" id="MEQ2456751.1"/>
    </source>
</evidence>
<dbReference type="SUPFAM" id="SSF53335">
    <property type="entry name" value="S-adenosyl-L-methionine-dependent methyltransferases"/>
    <property type="match status" value="1"/>
</dbReference>
<reference evidence="7 8" key="1">
    <citation type="submission" date="2024-03" db="EMBL/GenBank/DDBJ databases">
        <title>Human intestinal bacterial collection.</title>
        <authorList>
            <person name="Pauvert C."/>
            <person name="Hitch T.C.A."/>
            <person name="Clavel T."/>
        </authorList>
    </citation>
    <scope>NUCLEOTIDE SEQUENCE [LARGE SCALE GENOMIC DNA]</scope>
    <source>
        <strain evidence="7 8">CLA-AP-H34</strain>
    </source>
</reference>
<dbReference type="InterPro" id="IPR035996">
    <property type="entry name" value="4pyrrol_Methylase_sf"/>
</dbReference>
<keyword evidence="2" id="KW-0169">Cobalamin biosynthesis</keyword>
<dbReference type="InterPro" id="IPR014777">
    <property type="entry name" value="4pyrrole_Mease_sub1"/>
</dbReference>
<evidence type="ECO:0000259" key="6">
    <source>
        <dbReference type="Pfam" id="PF00590"/>
    </source>
</evidence>
<keyword evidence="5" id="KW-0949">S-adenosyl-L-methionine</keyword>
<dbReference type="CDD" id="cd11644">
    <property type="entry name" value="Precorrin-6Y-MT"/>
    <property type="match status" value="1"/>
</dbReference>
<feature type="domain" description="Tetrapyrrole methylase" evidence="6">
    <location>
        <begin position="2"/>
        <end position="188"/>
    </location>
</feature>
<evidence type="ECO:0000256" key="5">
    <source>
        <dbReference type="ARBA" id="ARBA00022691"/>
    </source>
</evidence>
<accession>A0ABV1EQ77</accession>
<evidence type="ECO:0000256" key="3">
    <source>
        <dbReference type="ARBA" id="ARBA00022603"/>
    </source>
</evidence>
<evidence type="ECO:0000313" key="8">
    <source>
        <dbReference type="Proteomes" id="UP001440599"/>
    </source>
</evidence>
<dbReference type="CDD" id="cd02440">
    <property type="entry name" value="AdoMet_MTases"/>
    <property type="match status" value="1"/>
</dbReference>
<organism evidence="7 8">
    <name type="scientific">Flavonifractor hominis</name>
    <dbReference type="NCBI Taxonomy" id="3133178"/>
    <lineage>
        <taxon>Bacteria</taxon>
        <taxon>Bacillati</taxon>
        <taxon>Bacillota</taxon>
        <taxon>Clostridia</taxon>
        <taxon>Eubacteriales</taxon>
        <taxon>Oscillospiraceae</taxon>
        <taxon>Flavonifractor</taxon>
    </lineage>
</organism>
<name>A0ABV1EQ77_9FIRM</name>
<keyword evidence="8" id="KW-1185">Reference proteome</keyword>
<comment type="pathway">
    <text evidence="1">Cofactor biosynthesis; adenosylcobalamin biosynthesis.</text>
</comment>
<protein>
    <submittedName>
        <fullName evidence="7">Precorrin-6y C5,15-methyltransferase (Decarboxylating) subunit CbiE</fullName>
    </submittedName>
</protein>
<dbReference type="Gene3D" id="3.40.1010.10">
    <property type="entry name" value="Cobalt-precorrin-4 Transmethylase, Domain 1"/>
    <property type="match status" value="1"/>
</dbReference>
<keyword evidence="3" id="KW-0489">Methyltransferase</keyword>
<dbReference type="PANTHER" id="PTHR43182:SF1">
    <property type="entry name" value="COBALT-PRECORRIN-7 C(5)-METHYLTRANSFERASE"/>
    <property type="match status" value="1"/>
</dbReference>
<dbReference type="InterPro" id="IPR029063">
    <property type="entry name" value="SAM-dependent_MTases_sf"/>
</dbReference>
<dbReference type="Pfam" id="PF00590">
    <property type="entry name" value="TP_methylase"/>
    <property type="match status" value="1"/>
</dbReference>
<dbReference type="PANTHER" id="PTHR43182">
    <property type="entry name" value="COBALT-PRECORRIN-6B C(15)-METHYLTRANSFERASE (DECARBOXYLATING)"/>
    <property type="match status" value="1"/>
</dbReference>
<dbReference type="InterPro" id="IPR014008">
    <property type="entry name" value="Cbl_synth_MTase_CbiT"/>
</dbReference>
<dbReference type="Pfam" id="PF03602">
    <property type="entry name" value="Cons_hypoth95"/>
    <property type="match status" value="1"/>
</dbReference>
<dbReference type="InterPro" id="IPR000878">
    <property type="entry name" value="4pyrrol_Mease"/>
</dbReference>
<dbReference type="NCBIfam" id="TIGR02467">
    <property type="entry name" value="CbiE"/>
    <property type="match status" value="1"/>
</dbReference>
<keyword evidence="4" id="KW-0808">Transferase</keyword>
<comment type="caution">
    <text evidence="7">The sequence shown here is derived from an EMBL/GenBank/DDBJ whole genome shotgun (WGS) entry which is preliminary data.</text>
</comment>
<dbReference type="PIRSF" id="PIRSF036428">
    <property type="entry name" value="CobL"/>
    <property type="match status" value="1"/>
</dbReference>
<evidence type="ECO:0000256" key="4">
    <source>
        <dbReference type="ARBA" id="ARBA00022679"/>
    </source>
</evidence>
<gene>
    <name evidence="7" type="primary">cbiE</name>
    <name evidence="7" type="ORF">WMO45_09470</name>
</gene>
<proteinExistence type="predicted"/>
<dbReference type="RefSeq" id="WP_349140442.1">
    <property type="nucleotide sequence ID" value="NZ_JBBMFT010000005.1"/>
</dbReference>
<evidence type="ECO:0000256" key="2">
    <source>
        <dbReference type="ARBA" id="ARBA00022573"/>
    </source>
</evidence>
<dbReference type="EMBL" id="JBBMFT010000005">
    <property type="protein sequence ID" value="MEQ2456751.1"/>
    <property type="molecule type" value="Genomic_DNA"/>
</dbReference>